<dbReference type="GO" id="GO:0033214">
    <property type="term" value="P:siderophore-iron import into cell"/>
    <property type="evidence" value="ECO:0007669"/>
    <property type="project" value="TreeGrafter"/>
</dbReference>
<feature type="transmembrane region" description="Helical" evidence="9">
    <location>
        <begin position="292"/>
        <end position="311"/>
    </location>
</feature>
<dbReference type="EMBL" id="JACHNA010000001">
    <property type="protein sequence ID" value="MBB4735669.1"/>
    <property type="molecule type" value="Genomic_DNA"/>
</dbReference>
<dbReference type="Pfam" id="PF01032">
    <property type="entry name" value="FecCD"/>
    <property type="match status" value="1"/>
</dbReference>
<dbReference type="PANTHER" id="PTHR30472:SF27">
    <property type="entry name" value="PETROBACTIN IMPORT SYSTEM PERMEASE PROTEIN YCLN"/>
    <property type="match status" value="1"/>
</dbReference>
<dbReference type="Gene3D" id="1.10.3470.10">
    <property type="entry name" value="ABC transporter involved in vitamin B12 uptake, BtuC"/>
    <property type="match status" value="1"/>
</dbReference>
<dbReference type="InterPro" id="IPR037294">
    <property type="entry name" value="ABC_BtuC-like"/>
</dbReference>
<feature type="transmembrane region" description="Helical" evidence="9">
    <location>
        <begin position="267"/>
        <end position="286"/>
    </location>
</feature>
<protein>
    <submittedName>
        <fullName evidence="10">Iron complex transport system permease protein</fullName>
    </submittedName>
</protein>
<feature type="transmembrane region" description="Helical" evidence="9">
    <location>
        <begin position="192"/>
        <end position="214"/>
    </location>
</feature>
<feature type="transmembrane region" description="Helical" evidence="9">
    <location>
        <begin position="234"/>
        <end position="255"/>
    </location>
</feature>
<feature type="compositionally biased region" description="Basic and acidic residues" evidence="8">
    <location>
        <begin position="14"/>
        <end position="29"/>
    </location>
</feature>
<dbReference type="AlphaFoldDB" id="A0A7W7GP37"/>
<evidence type="ECO:0000256" key="8">
    <source>
        <dbReference type="SAM" id="MobiDB-lite"/>
    </source>
</evidence>
<dbReference type="GO" id="GO:0022857">
    <property type="term" value="F:transmembrane transporter activity"/>
    <property type="evidence" value="ECO:0007669"/>
    <property type="project" value="InterPro"/>
</dbReference>
<feature type="transmembrane region" description="Helical" evidence="9">
    <location>
        <begin position="351"/>
        <end position="369"/>
    </location>
</feature>
<keyword evidence="11" id="KW-1185">Reference proteome</keyword>
<feature type="transmembrane region" description="Helical" evidence="9">
    <location>
        <begin position="323"/>
        <end position="345"/>
    </location>
</feature>
<reference evidence="10 11" key="1">
    <citation type="submission" date="2020-08" db="EMBL/GenBank/DDBJ databases">
        <title>Sequencing the genomes of 1000 actinobacteria strains.</title>
        <authorList>
            <person name="Klenk H.-P."/>
        </authorList>
    </citation>
    <scope>NUCLEOTIDE SEQUENCE [LARGE SCALE GENOMIC DNA]</scope>
    <source>
        <strain evidence="10 11">DSM 23974</strain>
    </source>
</reference>
<dbReference type="InterPro" id="IPR000522">
    <property type="entry name" value="ABC_transptr_permease_BtuC"/>
</dbReference>
<feature type="region of interest" description="Disordered" evidence="8">
    <location>
        <begin position="1"/>
        <end position="42"/>
    </location>
</feature>
<feature type="transmembrane region" description="Helical" evidence="9">
    <location>
        <begin position="66"/>
        <end position="88"/>
    </location>
</feature>
<keyword evidence="3" id="KW-0813">Transport</keyword>
<feature type="transmembrane region" description="Helical" evidence="9">
    <location>
        <begin position="108"/>
        <end position="129"/>
    </location>
</feature>
<keyword evidence="7 9" id="KW-0472">Membrane</keyword>
<feature type="transmembrane region" description="Helical" evidence="9">
    <location>
        <begin position="141"/>
        <end position="159"/>
    </location>
</feature>
<evidence type="ECO:0000256" key="9">
    <source>
        <dbReference type="SAM" id="Phobius"/>
    </source>
</evidence>
<feature type="compositionally biased region" description="Low complexity" evidence="8">
    <location>
        <begin position="32"/>
        <end position="42"/>
    </location>
</feature>
<keyword evidence="4" id="KW-1003">Cell membrane</keyword>
<organism evidence="10 11">
    <name type="scientific">Micrococcus cohnii</name>
    <dbReference type="NCBI Taxonomy" id="993416"/>
    <lineage>
        <taxon>Bacteria</taxon>
        <taxon>Bacillati</taxon>
        <taxon>Actinomycetota</taxon>
        <taxon>Actinomycetes</taxon>
        <taxon>Micrococcales</taxon>
        <taxon>Micrococcaceae</taxon>
        <taxon>Micrococcus</taxon>
    </lineage>
</organism>
<evidence type="ECO:0000256" key="6">
    <source>
        <dbReference type="ARBA" id="ARBA00022989"/>
    </source>
</evidence>
<gene>
    <name evidence="10" type="ORF">HDA30_001177</name>
</gene>
<sequence>MTSGVSTYAPDGDVLGRADRSGAAQDHRSHGPARPASSSEAAPGERVCWVPSAVLRPERTRWQRTWPLLIGAAVTLALAVASLFVGVYDVAGAADGWEMFAITRIPRTVALVLAGAVMALSGLIMQLMTQNRFVEPTTTGTTEWAGLGLLTTMILFPGATLVGRMVGAVLFAFIGTLVFFLFLRRVRLQSSLIVPIVGIMLGAVVGSASTFLALETNMLQQLGTWFAGSFTGVVRGRYELLFLVLVVGVLAFLIADRFTVAGLGKDIATSVGLNYTAVVFTGVAMVSLATGVVTVVIGALPFLGLVVPNIVSMIRGDNLRTNLPWVCMAGVWVVIVCDLIGRTIIAPFEVPISLILGVVGAAAFLALLLRRAKHG</sequence>
<dbReference type="GO" id="GO:0005886">
    <property type="term" value="C:plasma membrane"/>
    <property type="evidence" value="ECO:0007669"/>
    <property type="project" value="UniProtKB-SubCell"/>
</dbReference>
<comment type="subcellular location">
    <subcellularLocation>
        <location evidence="1">Cell membrane</location>
        <topology evidence="1">Multi-pass membrane protein</topology>
    </subcellularLocation>
</comment>
<evidence type="ECO:0000256" key="1">
    <source>
        <dbReference type="ARBA" id="ARBA00004651"/>
    </source>
</evidence>
<feature type="transmembrane region" description="Helical" evidence="9">
    <location>
        <begin position="165"/>
        <end position="183"/>
    </location>
</feature>
<evidence type="ECO:0000313" key="10">
    <source>
        <dbReference type="EMBL" id="MBB4735669.1"/>
    </source>
</evidence>
<keyword evidence="6 9" id="KW-1133">Transmembrane helix</keyword>
<evidence type="ECO:0000256" key="3">
    <source>
        <dbReference type="ARBA" id="ARBA00022448"/>
    </source>
</evidence>
<evidence type="ECO:0000256" key="2">
    <source>
        <dbReference type="ARBA" id="ARBA00007935"/>
    </source>
</evidence>
<proteinExistence type="inferred from homology"/>
<dbReference type="CDD" id="cd06550">
    <property type="entry name" value="TM_ABC_iron-siderophores_like"/>
    <property type="match status" value="1"/>
</dbReference>
<dbReference type="PANTHER" id="PTHR30472">
    <property type="entry name" value="FERRIC ENTEROBACTIN TRANSPORT SYSTEM PERMEASE PROTEIN"/>
    <property type="match status" value="1"/>
</dbReference>
<dbReference type="SUPFAM" id="SSF81345">
    <property type="entry name" value="ABC transporter involved in vitamin B12 uptake, BtuC"/>
    <property type="match status" value="1"/>
</dbReference>
<keyword evidence="5 9" id="KW-0812">Transmembrane</keyword>
<evidence type="ECO:0000256" key="4">
    <source>
        <dbReference type="ARBA" id="ARBA00022475"/>
    </source>
</evidence>
<accession>A0A7W7GP37</accession>
<evidence type="ECO:0000313" key="11">
    <source>
        <dbReference type="Proteomes" id="UP000540191"/>
    </source>
</evidence>
<evidence type="ECO:0000256" key="7">
    <source>
        <dbReference type="ARBA" id="ARBA00023136"/>
    </source>
</evidence>
<comment type="similarity">
    <text evidence="2">Belongs to the binding-protein-dependent transport system permease family. FecCD subfamily.</text>
</comment>
<evidence type="ECO:0000256" key="5">
    <source>
        <dbReference type="ARBA" id="ARBA00022692"/>
    </source>
</evidence>
<dbReference type="Proteomes" id="UP000540191">
    <property type="component" value="Unassembled WGS sequence"/>
</dbReference>
<name>A0A7W7GP37_9MICC</name>
<comment type="caution">
    <text evidence="10">The sequence shown here is derived from an EMBL/GenBank/DDBJ whole genome shotgun (WGS) entry which is preliminary data.</text>
</comment>